<sequence>LSMDFLIGMNEQANKWHFPLNENSKREEFDKVFPEREDFHHPCIRYEDVIAHLFMQIVGYSKDVQGTVAIAKCARQYANQAMKKICWNCMHSRGTTVQTKEDWTAAGLTMHSSAMFARDMRMHTVKKPRCHKNCTMCRVGKLIIFGNAFEGMVYWEGEGLLSQFEEAAALRHNQAMRWRRKYRKERFTKRKIIEAKDNLIEKYVGLKAAYDLMMPITDQSGSLITVNLTTKAEDDEQWELK</sequence>
<proteinExistence type="predicted"/>
<protein>
    <submittedName>
        <fullName evidence="1">Uncharacterized protein</fullName>
    </submittedName>
</protein>
<dbReference type="EMBL" id="LAZR01053906">
    <property type="protein sequence ID" value="KKK79707.1"/>
    <property type="molecule type" value="Genomic_DNA"/>
</dbReference>
<dbReference type="AlphaFoldDB" id="A0A0F8YE46"/>
<comment type="caution">
    <text evidence="1">The sequence shown here is derived from an EMBL/GenBank/DDBJ whole genome shotgun (WGS) entry which is preliminary data.</text>
</comment>
<name>A0A0F8YE46_9ZZZZ</name>
<organism evidence="1">
    <name type="scientific">marine sediment metagenome</name>
    <dbReference type="NCBI Taxonomy" id="412755"/>
    <lineage>
        <taxon>unclassified sequences</taxon>
        <taxon>metagenomes</taxon>
        <taxon>ecological metagenomes</taxon>
    </lineage>
</organism>
<feature type="non-terminal residue" evidence="1">
    <location>
        <position position="1"/>
    </location>
</feature>
<gene>
    <name evidence="1" type="ORF">LCGC14_2830830</name>
</gene>
<evidence type="ECO:0000313" key="1">
    <source>
        <dbReference type="EMBL" id="KKK79707.1"/>
    </source>
</evidence>
<accession>A0A0F8YE46</accession>
<reference evidence="1" key="1">
    <citation type="journal article" date="2015" name="Nature">
        <title>Complex archaea that bridge the gap between prokaryotes and eukaryotes.</title>
        <authorList>
            <person name="Spang A."/>
            <person name="Saw J.H."/>
            <person name="Jorgensen S.L."/>
            <person name="Zaremba-Niedzwiedzka K."/>
            <person name="Martijn J."/>
            <person name="Lind A.E."/>
            <person name="van Eijk R."/>
            <person name="Schleper C."/>
            <person name="Guy L."/>
            <person name="Ettema T.J."/>
        </authorList>
    </citation>
    <scope>NUCLEOTIDE SEQUENCE</scope>
</reference>